<dbReference type="PANTHER" id="PTHR30007">
    <property type="entry name" value="PHP DOMAIN PROTEIN"/>
    <property type="match status" value="1"/>
</dbReference>
<dbReference type="EMBL" id="FPBP01000020">
    <property type="protein sequence ID" value="SFU96563.1"/>
    <property type="molecule type" value="Genomic_DNA"/>
</dbReference>
<dbReference type="Proteomes" id="UP000198693">
    <property type="component" value="Unassembled WGS sequence"/>
</dbReference>
<dbReference type="GO" id="GO:0004803">
    <property type="term" value="F:transposase activity"/>
    <property type="evidence" value="ECO:0007669"/>
    <property type="project" value="InterPro"/>
</dbReference>
<dbReference type="STRING" id="463301.SAMN04487955_1204"/>
<dbReference type="NCBIfam" id="NF033580">
    <property type="entry name" value="transpos_IS5_3"/>
    <property type="match status" value="1"/>
</dbReference>
<evidence type="ECO:0000256" key="1">
    <source>
        <dbReference type="SAM" id="MobiDB-lite"/>
    </source>
</evidence>
<dbReference type="PANTHER" id="PTHR30007:SF0">
    <property type="entry name" value="TRANSPOSASE"/>
    <property type="match status" value="1"/>
</dbReference>
<accession>A0A1I7KGK7</accession>
<sequence length="211" mass="24209">MIEEFVSPPQVMGRPRRDDRKILNGIFWILCSGAKRRDLPERYGPWETDYQRFRQWRDDGTFDQALARLHLRLGKDGLMDLDAWMADSKSSRATRAPGGVGKKGGPEEPVDHADHALGRSRGGLTTKLHLLCDARGLPLSFTLSAGHQADSRHFFELLEQVQLPGDRGRPRKRCRYVVADKGYDSDPLRRYCTRFCMRLIITRRRLCGITK</sequence>
<name>A0A1I7KGK7_9GAMM</name>
<dbReference type="AlphaFoldDB" id="A0A1I7KGK7"/>
<keyword evidence="5" id="KW-1185">Reference proteome</keyword>
<evidence type="ECO:0000259" key="2">
    <source>
        <dbReference type="Pfam" id="PF01609"/>
    </source>
</evidence>
<dbReference type="GO" id="GO:0003677">
    <property type="term" value="F:DNA binding"/>
    <property type="evidence" value="ECO:0007669"/>
    <property type="project" value="InterPro"/>
</dbReference>
<gene>
    <name evidence="4" type="ORF">SAMN04487955_1204</name>
</gene>
<protein>
    <submittedName>
        <fullName evidence="4">Transposase DDE domain-containing protein</fullName>
    </submittedName>
</protein>
<dbReference type="InterPro" id="IPR002559">
    <property type="entry name" value="Transposase_11"/>
</dbReference>
<evidence type="ECO:0000313" key="5">
    <source>
        <dbReference type="Proteomes" id="UP000198693"/>
    </source>
</evidence>
<feature type="region of interest" description="Disordered" evidence="1">
    <location>
        <begin position="90"/>
        <end position="109"/>
    </location>
</feature>
<feature type="domain" description="Transposase IS4-like" evidence="2">
    <location>
        <begin position="87"/>
        <end position="198"/>
    </location>
</feature>
<proteinExistence type="predicted"/>
<dbReference type="Pfam" id="PF01609">
    <property type="entry name" value="DDE_Tnp_1"/>
    <property type="match status" value="1"/>
</dbReference>
<evidence type="ECO:0000313" key="4">
    <source>
        <dbReference type="EMBL" id="SFU96563.1"/>
    </source>
</evidence>
<reference evidence="5" key="1">
    <citation type="submission" date="2016-10" db="EMBL/GenBank/DDBJ databases">
        <authorList>
            <person name="Varghese N."/>
            <person name="Submissions S."/>
        </authorList>
    </citation>
    <scope>NUCLEOTIDE SEQUENCE [LARGE SCALE GENOMIC DNA]</scope>
    <source>
        <strain evidence="5">CGMCC 1.6981</strain>
    </source>
</reference>
<dbReference type="InterPro" id="IPR025161">
    <property type="entry name" value="IS402-like_dom"/>
</dbReference>
<organism evidence="4 5">
    <name type="scientific">Halomonas korlensis</name>
    <dbReference type="NCBI Taxonomy" id="463301"/>
    <lineage>
        <taxon>Bacteria</taxon>
        <taxon>Pseudomonadati</taxon>
        <taxon>Pseudomonadota</taxon>
        <taxon>Gammaproteobacteria</taxon>
        <taxon>Oceanospirillales</taxon>
        <taxon>Halomonadaceae</taxon>
        <taxon>Halomonas</taxon>
    </lineage>
</organism>
<evidence type="ECO:0000259" key="3">
    <source>
        <dbReference type="Pfam" id="PF13340"/>
    </source>
</evidence>
<dbReference type="Pfam" id="PF13340">
    <property type="entry name" value="DUF4096"/>
    <property type="match status" value="1"/>
</dbReference>
<dbReference type="GO" id="GO:0006313">
    <property type="term" value="P:DNA transposition"/>
    <property type="evidence" value="ECO:0007669"/>
    <property type="project" value="InterPro"/>
</dbReference>
<feature type="domain" description="Insertion element IS402-like" evidence="3">
    <location>
        <begin position="2"/>
        <end position="64"/>
    </location>
</feature>